<evidence type="ECO:0008006" key="7">
    <source>
        <dbReference type="Google" id="ProtNLM"/>
    </source>
</evidence>
<reference evidence="5 6" key="1">
    <citation type="submission" date="2017-12" db="EMBL/GenBank/DDBJ databases">
        <title>Phylogenetic diversity of female urinary microbiome.</title>
        <authorList>
            <person name="Thomas-White K."/>
            <person name="Wolfe A.J."/>
        </authorList>
    </citation>
    <scope>NUCLEOTIDE SEQUENCE [LARGE SCALE GENOMIC DNA]</scope>
    <source>
        <strain evidence="5 6">UMB0898</strain>
    </source>
</reference>
<dbReference type="InterPro" id="IPR045865">
    <property type="entry name" value="ACT-like_dom_sf"/>
</dbReference>
<evidence type="ECO:0000256" key="2">
    <source>
        <dbReference type="PROSITE-ProRule" id="PRU00703"/>
    </source>
</evidence>
<dbReference type="PANTHER" id="PTHR43080:SF2">
    <property type="entry name" value="CBS DOMAIN-CONTAINING PROTEIN"/>
    <property type="match status" value="1"/>
</dbReference>
<dbReference type="PROSITE" id="PS51371">
    <property type="entry name" value="CBS"/>
    <property type="match status" value="2"/>
</dbReference>
<feature type="domain" description="ACT" evidence="4">
    <location>
        <begin position="143"/>
        <end position="210"/>
    </location>
</feature>
<evidence type="ECO:0000259" key="3">
    <source>
        <dbReference type="PROSITE" id="PS51371"/>
    </source>
</evidence>
<dbReference type="PROSITE" id="PS51671">
    <property type="entry name" value="ACT"/>
    <property type="match status" value="1"/>
</dbReference>
<comment type="caution">
    <text evidence="5">The sequence shown here is derived from an EMBL/GenBank/DDBJ whole genome shotgun (WGS) entry which is preliminary data.</text>
</comment>
<dbReference type="InterPro" id="IPR002912">
    <property type="entry name" value="ACT_dom"/>
</dbReference>
<evidence type="ECO:0000259" key="4">
    <source>
        <dbReference type="PROSITE" id="PS51671"/>
    </source>
</evidence>
<dbReference type="EMBL" id="PKHE01000016">
    <property type="protein sequence ID" value="PKY88186.1"/>
    <property type="molecule type" value="Genomic_DNA"/>
</dbReference>
<dbReference type="InterPro" id="IPR051257">
    <property type="entry name" value="Diverse_CBS-Domain"/>
</dbReference>
<gene>
    <name evidence="5" type="ORF">CYJ57_06120</name>
</gene>
<dbReference type="SUPFAM" id="SSF55021">
    <property type="entry name" value="ACT-like"/>
    <property type="match status" value="1"/>
</dbReference>
<dbReference type="Pfam" id="PF00571">
    <property type="entry name" value="CBS"/>
    <property type="match status" value="2"/>
</dbReference>
<evidence type="ECO:0000313" key="6">
    <source>
        <dbReference type="Proteomes" id="UP000234384"/>
    </source>
</evidence>
<feature type="domain" description="CBS" evidence="3">
    <location>
        <begin position="81"/>
        <end position="138"/>
    </location>
</feature>
<dbReference type="Gene3D" id="3.30.70.260">
    <property type="match status" value="1"/>
</dbReference>
<evidence type="ECO:0000256" key="1">
    <source>
        <dbReference type="ARBA" id="ARBA00023122"/>
    </source>
</evidence>
<proteinExistence type="predicted"/>
<evidence type="ECO:0000313" key="5">
    <source>
        <dbReference type="EMBL" id="PKY88186.1"/>
    </source>
</evidence>
<keyword evidence="1 2" id="KW-0129">CBS domain</keyword>
<organism evidence="5 6">
    <name type="scientific">Falseniella ignava</name>
    <dbReference type="NCBI Taxonomy" id="137730"/>
    <lineage>
        <taxon>Bacteria</taxon>
        <taxon>Bacillati</taxon>
        <taxon>Bacillota</taxon>
        <taxon>Bacilli</taxon>
        <taxon>Lactobacillales</taxon>
        <taxon>Aerococcaceae</taxon>
        <taxon>Falseniella</taxon>
    </lineage>
</organism>
<dbReference type="PANTHER" id="PTHR43080">
    <property type="entry name" value="CBS DOMAIN-CONTAINING PROTEIN CBSX3, MITOCHONDRIAL"/>
    <property type="match status" value="1"/>
</dbReference>
<dbReference type="Gene3D" id="3.10.580.10">
    <property type="entry name" value="CBS-domain"/>
    <property type="match status" value="1"/>
</dbReference>
<dbReference type="InterPro" id="IPR046342">
    <property type="entry name" value="CBS_dom_sf"/>
</dbReference>
<feature type="domain" description="CBS" evidence="3">
    <location>
        <begin position="7"/>
        <end position="62"/>
    </location>
</feature>
<accession>A0A2I1JXT5</accession>
<dbReference type="Proteomes" id="UP000234384">
    <property type="component" value="Unassembled WGS sequence"/>
</dbReference>
<dbReference type="SMART" id="SM00116">
    <property type="entry name" value="CBS"/>
    <property type="match status" value="2"/>
</dbReference>
<dbReference type="CDD" id="cd04584">
    <property type="entry name" value="CBS_pair_AcuB_like"/>
    <property type="match status" value="1"/>
</dbReference>
<sequence>MYVKDYMSTNLITIEPTTSLLQCQDLLKHHRINRLPVVENNQLVGLVTHDLLIESLPSNASSLDRHEVNYLLDKATAKDIMLTRVPTVPPLCLLNEAAQQMTDKNIGALVVTEVNELVGIITDKDIFRAFVDISGAQTPGKSLVLEVVEDRIGIVEEVGEALHSCQINLTHMMVYHLNDLIRVVLHVDATDVAALVEALEARHFTVHSVI</sequence>
<dbReference type="AlphaFoldDB" id="A0A2I1JXT5"/>
<dbReference type="InterPro" id="IPR000644">
    <property type="entry name" value="CBS_dom"/>
</dbReference>
<protein>
    <recommendedName>
        <fullName evidence="7">Acetoin utilization protein AcuB</fullName>
    </recommendedName>
</protein>
<dbReference type="SUPFAM" id="SSF54631">
    <property type="entry name" value="CBS-domain pair"/>
    <property type="match status" value="1"/>
</dbReference>
<name>A0A2I1JXT5_9LACT</name>
<dbReference type="RefSeq" id="WP_101954519.1">
    <property type="nucleotide sequence ID" value="NZ_PKHE01000016.1"/>
</dbReference>
<dbReference type="OrthoDB" id="9802114at2"/>